<evidence type="ECO:0000256" key="7">
    <source>
        <dbReference type="ARBA" id="ARBA00022842"/>
    </source>
</evidence>
<keyword evidence="7 10" id="KW-0460">Magnesium</keyword>
<evidence type="ECO:0000256" key="2">
    <source>
        <dbReference type="ARBA" id="ARBA00016337"/>
    </source>
</evidence>
<evidence type="ECO:0000256" key="5">
    <source>
        <dbReference type="ARBA" id="ARBA00022723"/>
    </source>
</evidence>
<evidence type="ECO:0000256" key="9">
    <source>
        <dbReference type="ARBA" id="ARBA00048540"/>
    </source>
</evidence>
<keyword evidence="12" id="KW-0614">Plasmid</keyword>
<dbReference type="SUPFAM" id="SSF143631">
    <property type="entry name" value="ApbE-like"/>
    <property type="match status" value="1"/>
</dbReference>
<protein>
    <recommendedName>
        <fullName evidence="2 10">FAD:protein FMN transferase</fullName>
        <ecNumber evidence="1 10">2.7.1.180</ecNumber>
    </recommendedName>
    <alternativeName>
        <fullName evidence="8 10">Flavin transferase</fullName>
    </alternativeName>
</protein>
<gene>
    <name evidence="12" type="primary">apbE_2</name>
    <name evidence="12" type="ORF">PSAL_035660</name>
</gene>
<dbReference type="Pfam" id="PF02424">
    <property type="entry name" value="ApbE"/>
    <property type="match status" value="1"/>
</dbReference>
<dbReference type="Proteomes" id="UP000283786">
    <property type="component" value="Plasmid p202"/>
</dbReference>
<dbReference type="AlphaFoldDB" id="A0A418SDC8"/>
<organism evidence="12 13">
    <name type="scientific">Pseudooceanicola algae</name>
    <dbReference type="NCBI Taxonomy" id="1537215"/>
    <lineage>
        <taxon>Bacteria</taxon>
        <taxon>Pseudomonadati</taxon>
        <taxon>Pseudomonadota</taxon>
        <taxon>Alphaproteobacteria</taxon>
        <taxon>Rhodobacterales</taxon>
        <taxon>Paracoccaceae</taxon>
        <taxon>Pseudooceanicola</taxon>
    </lineage>
</organism>
<dbReference type="PANTHER" id="PTHR30040">
    <property type="entry name" value="THIAMINE BIOSYNTHESIS LIPOPROTEIN APBE"/>
    <property type="match status" value="1"/>
</dbReference>
<keyword evidence="4 10" id="KW-0808">Transferase</keyword>
<keyword evidence="6 10" id="KW-0274">FAD</keyword>
<sequence length="322" mass="33427">MQRLQPSRRAFLAGLGAACAAPALGHASASPIEDLSGAAFGTRWQLTGPSGLGQSRQSIEALFADIDCEMSPWRADSTISRFNASNSGMPVSAEMSRVVQVALDLASRSEGAFDPTVGPLVARWGFGPIEQGAAPDWRNLSLQGGQLGKAESDLTLDLCGIAKGRALDRAVDLMRGQGAEHLLFDLGGELRALGGHPEGRDWRVAIESPLPGQSVAAILHLPAGMAVATSGVSAQGYVLNGRVWGHIMDPNRAGPVEGRLRAVSVLAPDAMTADGWATALFAAGDEGGPDLARAHDVPALFLYETDTALCRVVTGGMGDVLA</sequence>
<dbReference type="PIRSF" id="PIRSF006268">
    <property type="entry name" value="ApbE"/>
    <property type="match status" value="1"/>
</dbReference>
<name>A0A418SDC8_9RHOB</name>
<evidence type="ECO:0000313" key="13">
    <source>
        <dbReference type="Proteomes" id="UP000283786"/>
    </source>
</evidence>
<dbReference type="GO" id="GO:0046872">
    <property type="term" value="F:metal ion binding"/>
    <property type="evidence" value="ECO:0007669"/>
    <property type="project" value="UniProtKB-UniRule"/>
</dbReference>
<comment type="catalytic activity">
    <reaction evidence="9 10">
        <text>L-threonyl-[protein] + FAD = FMN-L-threonyl-[protein] + AMP + H(+)</text>
        <dbReference type="Rhea" id="RHEA:36847"/>
        <dbReference type="Rhea" id="RHEA-COMP:11060"/>
        <dbReference type="Rhea" id="RHEA-COMP:11061"/>
        <dbReference type="ChEBI" id="CHEBI:15378"/>
        <dbReference type="ChEBI" id="CHEBI:30013"/>
        <dbReference type="ChEBI" id="CHEBI:57692"/>
        <dbReference type="ChEBI" id="CHEBI:74257"/>
        <dbReference type="ChEBI" id="CHEBI:456215"/>
        <dbReference type="EC" id="2.7.1.180"/>
    </reaction>
</comment>
<dbReference type="InterPro" id="IPR024932">
    <property type="entry name" value="ApbE"/>
</dbReference>
<dbReference type="Gene3D" id="3.10.520.10">
    <property type="entry name" value="ApbE-like domains"/>
    <property type="match status" value="1"/>
</dbReference>
<reference evidence="12 13" key="1">
    <citation type="submission" date="2020-08" db="EMBL/GenBank/DDBJ databases">
        <title>Genome sequence of Rhodobacteraceae bacterium Lw-13e.</title>
        <authorList>
            <person name="Poehlein A."/>
            <person name="Wolter L."/>
            <person name="Daniel R."/>
            <person name="Brinkhoff T."/>
        </authorList>
    </citation>
    <scope>NUCLEOTIDE SEQUENCE [LARGE SCALE GENOMIC DNA]</scope>
    <source>
        <strain evidence="12 13">Lw-13e</strain>
        <plasmid evidence="12 13">p202</plasmid>
    </source>
</reference>
<feature type="binding site" evidence="11">
    <location>
        <position position="274"/>
    </location>
    <ligand>
        <name>Mg(2+)</name>
        <dbReference type="ChEBI" id="CHEBI:18420"/>
    </ligand>
</feature>
<dbReference type="InterPro" id="IPR003374">
    <property type="entry name" value="ApbE-like_sf"/>
</dbReference>
<proteinExistence type="inferred from homology"/>
<accession>A0A418SDC8</accession>
<dbReference type="EMBL" id="CP060437">
    <property type="protein sequence ID" value="QPM92302.1"/>
    <property type="molecule type" value="Genomic_DNA"/>
</dbReference>
<evidence type="ECO:0000256" key="3">
    <source>
        <dbReference type="ARBA" id="ARBA00022630"/>
    </source>
</evidence>
<evidence type="ECO:0000256" key="11">
    <source>
        <dbReference type="PIRSR" id="PIRSR006268-2"/>
    </source>
</evidence>
<evidence type="ECO:0000256" key="4">
    <source>
        <dbReference type="ARBA" id="ARBA00022679"/>
    </source>
</evidence>
<feature type="binding site" evidence="11">
    <location>
        <position position="160"/>
    </location>
    <ligand>
        <name>Mg(2+)</name>
        <dbReference type="ChEBI" id="CHEBI:18420"/>
    </ligand>
</feature>
<geneLocation type="plasmid" evidence="12 13">
    <name>p202</name>
</geneLocation>
<comment type="cofactor">
    <cofactor evidence="11">
        <name>Mg(2+)</name>
        <dbReference type="ChEBI" id="CHEBI:18420"/>
    </cofactor>
    <cofactor evidence="11">
        <name>Mn(2+)</name>
        <dbReference type="ChEBI" id="CHEBI:29035"/>
    </cofactor>
    <text evidence="11">Magnesium. Can also use manganese.</text>
</comment>
<evidence type="ECO:0000256" key="8">
    <source>
        <dbReference type="ARBA" id="ARBA00031306"/>
    </source>
</evidence>
<dbReference type="PROSITE" id="PS51318">
    <property type="entry name" value="TAT"/>
    <property type="match status" value="1"/>
</dbReference>
<feature type="binding site" evidence="11">
    <location>
        <position position="278"/>
    </location>
    <ligand>
        <name>Mg(2+)</name>
        <dbReference type="ChEBI" id="CHEBI:18420"/>
    </ligand>
</feature>
<comment type="similarity">
    <text evidence="10">Belongs to the ApbE family.</text>
</comment>
<keyword evidence="13" id="KW-1185">Reference proteome</keyword>
<dbReference type="PANTHER" id="PTHR30040:SF2">
    <property type="entry name" value="FAD:PROTEIN FMN TRANSFERASE"/>
    <property type="match status" value="1"/>
</dbReference>
<keyword evidence="5 10" id="KW-0479">Metal-binding</keyword>
<keyword evidence="3 10" id="KW-0285">Flavoprotein</keyword>
<evidence type="ECO:0000256" key="6">
    <source>
        <dbReference type="ARBA" id="ARBA00022827"/>
    </source>
</evidence>
<evidence type="ECO:0000256" key="1">
    <source>
        <dbReference type="ARBA" id="ARBA00011955"/>
    </source>
</evidence>
<dbReference type="RefSeq" id="WP_119840520.1">
    <property type="nucleotide sequence ID" value="NZ_CP060437.1"/>
</dbReference>
<evidence type="ECO:0000256" key="10">
    <source>
        <dbReference type="PIRNR" id="PIRNR006268"/>
    </source>
</evidence>
<evidence type="ECO:0000313" key="12">
    <source>
        <dbReference type="EMBL" id="QPM92302.1"/>
    </source>
</evidence>
<dbReference type="EC" id="2.7.1.180" evidence="1 10"/>
<dbReference type="InterPro" id="IPR006311">
    <property type="entry name" value="TAT_signal"/>
</dbReference>
<dbReference type="KEGG" id="palw:PSAL_035660"/>
<dbReference type="GO" id="GO:0016740">
    <property type="term" value="F:transferase activity"/>
    <property type="evidence" value="ECO:0007669"/>
    <property type="project" value="UniProtKB-UniRule"/>
</dbReference>
<dbReference type="OrthoDB" id="9778595at2"/>